<dbReference type="PANTHER" id="PTHR23070">
    <property type="entry name" value="BCS1 AAA-TYPE ATPASE"/>
    <property type="match status" value="1"/>
</dbReference>
<keyword evidence="9" id="KW-0496">Mitochondrion</keyword>
<sequence>MDWLVGKTGQLLNSSAAVLDQVLVQGSQFEATLSPAAMKVVRGVLGNDVLSAGFFLMLVGSFYTFFKDLVIQYYHEFLSWFYVSVEVQEGDDCYRWLSEWVADRPLTKSVRHLTVKAVWDSDGDDDQGYYRSNDNHKEERPRLVFLPGMGSHVLYHNGYKINVSRERPEHASGANSEQSQLLASIQKKQSLTISTWGRDMRFLKTILMDAMDEAYKKKDGKTTIYTSQPYDTYWSSSSTRAPRAFHSVILAKGLKEELLHDITTFRNSSQWYHDRGVPYRRGYLLHGPPGTGKTSFIVALAGHLRMSVCIVNLGISGLNDQQLDQLLNNAPRNSILLMEDVDAALIKRKAGKAQSGSNNVTLSGILNALDGITAQEGSVVFMTTNHIRKLAPALIRPGRCDRKMLFDYADEHQIHGMFLKFFLSRSASGHAHNEPGHKPDAITNTVLSDADAKEKIRKETYDAMINRLADDICKLITHKDTVTTAQLQGFFMLHRDKPENILDAVPDFLEELARERENLATKKVQRRERSAKKKAKADEKAKKAKQARIDAGETIDSESENDSDEDEDGSDTDSLSDSDYYEEVNNAGGAINIGSSQTSRRASVDKTKDSANGESASTVVNGSATKKVEAASSA</sequence>
<gene>
    <name evidence="16" type="ORF">BG006_001529</name>
</gene>
<evidence type="ECO:0000256" key="1">
    <source>
        <dbReference type="ARBA" id="ARBA00004434"/>
    </source>
</evidence>
<comment type="caution">
    <text evidence="16">The sequence shown here is derived from an EMBL/GenBank/DDBJ whole genome shotgun (WGS) entry which is preliminary data.</text>
</comment>
<dbReference type="CDD" id="cd19510">
    <property type="entry name" value="RecA-like_BCS1"/>
    <property type="match status" value="1"/>
</dbReference>
<feature type="compositionally biased region" description="Basic residues" evidence="12">
    <location>
        <begin position="523"/>
        <end position="535"/>
    </location>
</feature>
<dbReference type="GO" id="GO:0005524">
    <property type="term" value="F:ATP binding"/>
    <property type="evidence" value="ECO:0007669"/>
    <property type="project" value="UniProtKB-KW"/>
</dbReference>
<evidence type="ECO:0000256" key="13">
    <source>
        <dbReference type="SAM" id="Phobius"/>
    </source>
</evidence>
<comment type="similarity">
    <text evidence="2">Belongs to the AAA ATPase family. BCS1 subfamily.</text>
</comment>
<evidence type="ECO:0000256" key="4">
    <source>
        <dbReference type="ARBA" id="ARBA00022741"/>
    </source>
</evidence>
<reference evidence="16" key="1">
    <citation type="journal article" date="2020" name="Fungal Divers.">
        <title>Resolving the Mortierellaceae phylogeny through synthesis of multi-gene phylogenetics and phylogenomics.</title>
        <authorList>
            <person name="Vandepol N."/>
            <person name="Liber J."/>
            <person name="Desiro A."/>
            <person name="Na H."/>
            <person name="Kennedy M."/>
            <person name="Barry K."/>
            <person name="Grigoriev I.V."/>
            <person name="Miller A.N."/>
            <person name="O'Donnell K."/>
            <person name="Stajich J.E."/>
            <person name="Bonito G."/>
        </authorList>
    </citation>
    <scope>NUCLEOTIDE SEQUENCE</scope>
    <source>
        <strain evidence="16">NVP1</strain>
    </source>
</reference>
<name>A0A9P5VP12_9FUNG</name>
<keyword evidence="6" id="KW-0378">Hydrolase</keyword>
<dbReference type="SMART" id="SM01024">
    <property type="entry name" value="BCS1_N"/>
    <property type="match status" value="1"/>
</dbReference>
<evidence type="ECO:0000259" key="14">
    <source>
        <dbReference type="SMART" id="SM00382"/>
    </source>
</evidence>
<dbReference type="InterPro" id="IPR014851">
    <property type="entry name" value="BCS1_N"/>
</dbReference>
<feature type="transmembrane region" description="Helical" evidence="13">
    <location>
        <begin position="49"/>
        <end position="66"/>
    </location>
</feature>
<dbReference type="EMBL" id="JAAAUY010000130">
    <property type="protein sequence ID" value="KAF9334781.1"/>
    <property type="molecule type" value="Genomic_DNA"/>
</dbReference>
<evidence type="ECO:0000256" key="5">
    <source>
        <dbReference type="ARBA" id="ARBA00022792"/>
    </source>
</evidence>
<keyword evidence="3 13" id="KW-0812">Transmembrane</keyword>
<feature type="compositionally biased region" description="Polar residues" evidence="12">
    <location>
        <begin position="612"/>
        <end position="624"/>
    </location>
</feature>
<feature type="compositionally biased region" description="Basic and acidic residues" evidence="12">
    <location>
        <begin position="602"/>
        <end position="611"/>
    </location>
</feature>
<dbReference type="InterPro" id="IPR003593">
    <property type="entry name" value="AAA+_ATPase"/>
</dbReference>
<feature type="compositionally biased region" description="Acidic residues" evidence="12">
    <location>
        <begin position="553"/>
        <end position="582"/>
    </location>
</feature>
<dbReference type="InterPro" id="IPR050747">
    <property type="entry name" value="Mitochondrial_chaperone_BCS1"/>
</dbReference>
<evidence type="ECO:0000256" key="7">
    <source>
        <dbReference type="ARBA" id="ARBA00022840"/>
    </source>
</evidence>
<dbReference type="Pfam" id="PF08740">
    <property type="entry name" value="BCS1_N"/>
    <property type="match status" value="1"/>
</dbReference>
<feature type="region of interest" description="Disordered" evidence="12">
    <location>
        <begin position="520"/>
        <end position="634"/>
    </location>
</feature>
<comment type="catalytic activity">
    <reaction evidence="11">
        <text>ATP + H2O = ADP + phosphate + H(+)</text>
        <dbReference type="Rhea" id="RHEA:13065"/>
        <dbReference type="ChEBI" id="CHEBI:15377"/>
        <dbReference type="ChEBI" id="CHEBI:15378"/>
        <dbReference type="ChEBI" id="CHEBI:30616"/>
        <dbReference type="ChEBI" id="CHEBI:43474"/>
        <dbReference type="ChEBI" id="CHEBI:456216"/>
    </reaction>
    <physiologicalReaction direction="left-to-right" evidence="11">
        <dbReference type="Rhea" id="RHEA:13066"/>
    </physiologicalReaction>
</comment>
<evidence type="ECO:0000256" key="9">
    <source>
        <dbReference type="ARBA" id="ARBA00023128"/>
    </source>
</evidence>
<dbReference type="Pfam" id="PF25426">
    <property type="entry name" value="AAA_lid_BCS1"/>
    <property type="match status" value="1"/>
</dbReference>
<keyword evidence="17" id="KW-1185">Reference proteome</keyword>
<evidence type="ECO:0000259" key="15">
    <source>
        <dbReference type="SMART" id="SM01024"/>
    </source>
</evidence>
<accession>A0A9P5VP12</accession>
<evidence type="ECO:0000313" key="16">
    <source>
        <dbReference type="EMBL" id="KAF9334781.1"/>
    </source>
</evidence>
<dbReference type="InterPro" id="IPR027417">
    <property type="entry name" value="P-loop_NTPase"/>
</dbReference>
<feature type="domain" description="BCS1 N-terminal" evidence="15">
    <location>
        <begin position="57"/>
        <end position="248"/>
    </location>
</feature>
<keyword evidence="8 13" id="KW-1133">Transmembrane helix</keyword>
<dbReference type="SMART" id="SM00382">
    <property type="entry name" value="AAA"/>
    <property type="match status" value="1"/>
</dbReference>
<proteinExistence type="inferred from homology"/>
<dbReference type="Proteomes" id="UP000696485">
    <property type="component" value="Unassembled WGS sequence"/>
</dbReference>
<evidence type="ECO:0000256" key="8">
    <source>
        <dbReference type="ARBA" id="ARBA00022989"/>
    </source>
</evidence>
<feature type="domain" description="AAA+ ATPase" evidence="14">
    <location>
        <begin position="279"/>
        <end position="410"/>
    </location>
</feature>
<dbReference type="GO" id="GO:0005743">
    <property type="term" value="C:mitochondrial inner membrane"/>
    <property type="evidence" value="ECO:0007669"/>
    <property type="project" value="UniProtKB-SubCell"/>
</dbReference>
<keyword evidence="5" id="KW-0999">Mitochondrion inner membrane</keyword>
<dbReference type="AlphaFoldDB" id="A0A9P5VP12"/>
<organism evidence="16 17">
    <name type="scientific">Podila minutissima</name>
    <dbReference type="NCBI Taxonomy" id="64525"/>
    <lineage>
        <taxon>Eukaryota</taxon>
        <taxon>Fungi</taxon>
        <taxon>Fungi incertae sedis</taxon>
        <taxon>Mucoromycota</taxon>
        <taxon>Mortierellomycotina</taxon>
        <taxon>Mortierellomycetes</taxon>
        <taxon>Mortierellales</taxon>
        <taxon>Mortierellaceae</taxon>
        <taxon>Podila</taxon>
    </lineage>
</organism>
<dbReference type="InterPro" id="IPR003959">
    <property type="entry name" value="ATPase_AAA_core"/>
</dbReference>
<dbReference type="GO" id="GO:0016887">
    <property type="term" value="F:ATP hydrolysis activity"/>
    <property type="evidence" value="ECO:0007669"/>
    <property type="project" value="InterPro"/>
</dbReference>
<evidence type="ECO:0000256" key="12">
    <source>
        <dbReference type="SAM" id="MobiDB-lite"/>
    </source>
</evidence>
<keyword evidence="10 13" id="KW-0472">Membrane</keyword>
<keyword evidence="4" id="KW-0547">Nucleotide-binding</keyword>
<evidence type="ECO:0000313" key="17">
    <source>
        <dbReference type="Proteomes" id="UP000696485"/>
    </source>
</evidence>
<comment type="subcellular location">
    <subcellularLocation>
        <location evidence="1">Mitochondrion inner membrane</location>
        <topology evidence="1">Single-pass membrane protein</topology>
    </subcellularLocation>
</comment>
<dbReference type="SUPFAM" id="SSF52540">
    <property type="entry name" value="P-loop containing nucleoside triphosphate hydrolases"/>
    <property type="match status" value="1"/>
</dbReference>
<dbReference type="Gene3D" id="3.40.50.300">
    <property type="entry name" value="P-loop containing nucleotide triphosphate hydrolases"/>
    <property type="match status" value="1"/>
</dbReference>
<protein>
    <recommendedName>
        <fullName evidence="18">P-loop containing nucleoside triphosphate hydrolase protein</fullName>
    </recommendedName>
</protein>
<keyword evidence="7" id="KW-0067">ATP-binding</keyword>
<evidence type="ECO:0008006" key="18">
    <source>
        <dbReference type="Google" id="ProtNLM"/>
    </source>
</evidence>
<evidence type="ECO:0000256" key="6">
    <source>
        <dbReference type="ARBA" id="ARBA00022801"/>
    </source>
</evidence>
<evidence type="ECO:0000256" key="3">
    <source>
        <dbReference type="ARBA" id="ARBA00022692"/>
    </source>
</evidence>
<dbReference type="Pfam" id="PF00004">
    <property type="entry name" value="AAA"/>
    <property type="match status" value="1"/>
</dbReference>
<evidence type="ECO:0000256" key="2">
    <source>
        <dbReference type="ARBA" id="ARBA00007448"/>
    </source>
</evidence>
<evidence type="ECO:0000256" key="11">
    <source>
        <dbReference type="ARBA" id="ARBA00048778"/>
    </source>
</evidence>
<feature type="compositionally biased region" description="Basic and acidic residues" evidence="12">
    <location>
        <begin position="536"/>
        <end position="551"/>
    </location>
</feature>
<dbReference type="InterPro" id="IPR057495">
    <property type="entry name" value="AAA_lid_BCS1"/>
</dbReference>
<evidence type="ECO:0000256" key="10">
    <source>
        <dbReference type="ARBA" id="ARBA00023136"/>
    </source>
</evidence>